<proteinExistence type="predicted"/>
<evidence type="ECO:0000256" key="1">
    <source>
        <dbReference type="SAM" id="MobiDB-lite"/>
    </source>
</evidence>
<evidence type="ECO:0000313" key="3">
    <source>
        <dbReference type="Proteomes" id="UP001157017"/>
    </source>
</evidence>
<feature type="compositionally biased region" description="Basic and acidic residues" evidence="1">
    <location>
        <begin position="134"/>
        <end position="147"/>
    </location>
</feature>
<comment type="caution">
    <text evidence="2">The sequence shown here is derived from an EMBL/GenBank/DDBJ whole genome shotgun (WGS) entry which is preliminary data.</text>
</comment>
<accession>A0ABQ6JF61</accession>
<protein>
    <recommendedName>
        <fullName evidence="4">DUF222 domain-containing protein</fullName>
    </recommendedName>
</protein>
<dbReference type="EMBL" id="BSUZ01000001">
    <property type="protein sequence ID" value="GMA86828.1"/>
    <property type="molecule type" value="Genomic_DNA"/>
</dbReference>
<name>A0ABQ6JF61_9ACTN</name>
<feature type="compositionally biased region" description="Low complexity" evidence="1">
    <location>
        <begin position="150"/>
        <end position="161"/>
    </location>
</feature>
<gene>
    <name evidence="2" type="ORF">GCM10025868_20780</name>
</gene>
<keyword evidence="3" id="KW-1185">Reference proteome</keyword>
<evidence type="ECO:0008006" key="4">
    <source>
        <dbReference type="Google" id="ProtNLM"/>
    </source>
</evidence>
<evidence type="ECO:0000313" key="2">
    <source>
        <dbReference type="EMBL" id="GMA86828.1"/>
    </source>
</evidence>
<feature type="region of interest" description="Disordered" evidence="1">
    <location>
        <begin position="124"/>
        <end position="182"/>
    </location>
</feature>
<dbReference type="Proteomes" id="UP001157017">
    <property type="component" value="Unassembled WGS sequence"/>
</dbReference>
<reference evidence="3" key="1">
    <citation type="journal article" date="2019" name="Int. J. Syst. Evol. Microbiol.">
        <title>The Global Catalogue of Microorganisms (GCM) 10K type strain sequencing project: providing services to taxonomists for standard genome sequencing and annotation.</title>
        <authorList>
            <consortium name="The Broad Institute Genomics Platform"/>
            <consortium name="The Broad Institute Genome Sequencing Center for Infectious Disease"/>
            <person name="Wu L."/>
            <person name="Ma J."/>
        </authorList>
    </citation>
    <scope>NUCLEOTIDE SEQUENCE [LARGE SCALE GENOMIC DNA]</scope>
    <source>
        <strain evidence="3">NBRC 108730</strain>
    </source>
</reference>
<sequence>MLAEVERSGLVGRDGQAGLATWLREQVPSMTVAAAARTVQRVHRLFTRPIAADLGPTREALLAGDVDGEQADVVVQAVETLRSRGRALDTPADRLDAVLVEAQDALLRLARGGLVDAGAADGESAVMPLSPREPAGRRDAARADRRPGGRPRASSARSSGSTPHGGSTCPRAPTGWSASTAC</sequence>
<organism evidence="2 3">
    <name type="scientific">Angustibacter aerolatus</name>
    <dbReference type="NCBI Taxonomy" id="1162965"/>
    <lineage>
        <taxon>Bacteria</taxon>
        <taxon>Bacillati</taxon>
        <taxon>Actinomycetota</taxon>
        <taxon>Actinomycetes</taxon>
        <taxon>Kineosporiales</taxon>
        <taxon>Kineosporiaceae</taxon>
    </lineage>
</organism>